<protein>
    <submittedName>
        <fullName evidence="3">2-hydroxyacyl-CoA dehydratase</fullName>
    </submittedName>
</protein>
<dbReference type="EMBL" id="WTVQ01000032">
    <property type="protein sequence ID" value="NMG76443.1"/>
    <property type="molecule type" value="Genomic_DNA"/>
</dbReference>
<dbReference type="PANTHER" id="PTHR30548">
    <property type="entry name" value="2-HYDROXYGLUTARYL-COA DEHYDRATASE, D-COMPONENT-RELATED"/>
    <property type="match status" value="1"/>
</dbReference>
<accession>A0ABX1QDS3</accession>
<dbReference type="Gene3D" id="3.40.50.11900">
    <property type="match status" value="1"/>
</dbReference>
<reference evidence="3 4" key="1">
    <citation type="submission" date="2019-12" db="EMBL/GenBank/DDBJ databases">
        <title>Comparative genomics gives insights into the taxonomy of the Azoarcus-Aromatoleum group and reveals separate origins of nif in the plant-associated Azoarcus and non-plant-associated Aromatoleum sub-groups.</title>
        <authorList>
            <person name="Lafos M."/>
            <person name="Maluk M."/>
            <person name="Batista M."/>
            <person name="Junghare M."/>
            <person name="Carmona M."/>
            <person name="Faoro H."/>
            <person name="Cruz L.M."/>
            <person name="Battistoni F."/>
            <person name="De Souza E."/>
            <person name="Pedrosa F."/>
            <person name="Chen W.-M."/>
            <person name="Poole P.S."/>
            <person name="Dixon R.A."/>
            <person name="James E.K."/>
        </authorList>
    </citation>
    <scope>NUCLEOTIDE SEQUENCE [LARGE SCALE GENOMIC DNA]</scope>
    <source>
        <strain evidence="3 4">22Lin</strain>
    </source>
</reference>
<comment type="similarity">
    <text evidence="1">Belongs to the FldB/FldC dehydratase alpha/beta subunit family.</text>
</comment>
<feature type="region of interest" description="Disordered" evidence="2">
    <location>
        <begin position="1"/>
        <end position="20"/>
    </location>
</feature>
<dbReference type="Proteomes" id="UP000648984">
    <property type="component" value="Unassembled WGS sequence"/>
</dbReference>
<comment type="caution">
    <text evidence="3">The sequence shown here is derived from an EMBL/GenBank/DDBJ whole genome shotgun (WGS) entry which is preliminary data.</text>
</comment>
<evidence type="ECO:0000256" key="1">
    <source>
        <dbReference type="ARBA" id="ARBA00005806"/>
    </source>
</evidence>
<gene>
    <name evidence="3" type="ORF">GPA25_16920</name>
</gene>
<organism evidence="3 4">
    <name type="scientific">Aromatoleum diolicum</name>
    <dbReference type="NCBI Taxonomy" id="75796"/>
    <lineage>
        <taxon>Bacteria</taxon>
        <taxon>Pseudomonadati</taxon>
        <taxon>Pseudomonadota</taxon>
        <taxon>Betaproteobacteria</taxon>
        <taxon>Rhodocyclales</taxon>
        <taxon>Rhodocyclaceae</taxon>
        <taxon>Aromatoleum</taxon>
    </lineage>
</organism>
<keyword evidence="4" id="KW-1185">Reference proteome</keyword>
<dbReference type="RefSeq" id="WP_169261585.1">
    <property type="nucleotide sequence ID" value="NZ_WTVQ01000032.1"/>
</dbReference>
<dbReference type="Gene3D" id="3.40.50.11890">
    <property type="match status" value="1"/>
</dbReference>
<evidence type="ECO:0000313" key="3">
    <source>
        <dbReference type="EMBL" id="NMG76443.1"/>
    </source>
</evidence>
<evidence type="ECO:0000313" key="4">
    <source>
        <dbReference type="Proteomes" id="UP000648984"/>
    </source>
</evidence>
<dbReference type="PANTHER" id="PTHR30548:SF2">
    <property type="entry name" value="2-HYDROXYACYL-COA DEHYDRATASE,D-COMPONENT"/>
    <property type="match status" value="1"/>
</dbReference>
<name>A0ABX1QDS3_9RHOO</name>
<sequence>MQAVMEKASAMEKAPSVPNEPRNQLEYIEQSRQAHGYSKGIQKLYDLALSYMPDAEKGNQEGKPAVWSTGLMEAPLLYACDTIPVAVYDLGRLSAAEGAAERAEELFDMPKETCSMVSALLGEWYLRKDNSMKKVVALSTVCEPLNMGYEMIKEFGFDIHRVEQVIRPVHGGDERLEQMVKFLASELEDVAVFLTGKPVDEEKMRFEIKRLNRLMAKFREIIQLRVSNPLYIKSLPVLFLLMGSAHYFGKPDEYEAMLDQLIEELKTAPYVESPLGKIVPLTWVGARGLEFGVFKAVDDMGGALLSWFTPNPYDRVWNEEIPPLESMARFILDYFVTGSPVNQIKYIEKMIEETGSKGMLFYTYIGCPYGGMHVELFRNHFHQKGVPSSFLEGSWQVGAPSGQLLTRVRAFVEMLS</sequence>
<proteinExistence type="inferred from homology"/>
<evidence type="ECO:0000256" key="2">
    <source>
        <dbReference type="SAM" id="MobiDB-lite"/>
    </source>
</evidence>
<dbReference type="Gene3D" id="1.20.1270.370">
    <property type="match status" value="1"/>
</dbReference>
<dbReference type="InterPro" id="IPR010327">
    <property type="entry name" value="FldB/FldC_alpha/beta"/>
</dbReference>
<dbReference type="Pfam" id="PF06050">
    <property type="entry name" value="HGD-D"/>
    <property type="match status" value="1"/>
</dbReference>